<keyword evidence="2 7" id="KW-0813">Transport</keyword>
<dbReference type="AlphaFoldDB" id="A0A2R8AIP7"/>
<comment type="subcellular location">
    <subcellularLocation>
        <location evidence="1 7">Cell membrane</location>
        <topology evidence="1 7">Multi-pass membrane protein</topology>
    </subcellularLocation>
</comment>
<feature type="transmembrane region" description="Helical" evidence="7">
    <location>
        <begin position="152"/>
        <end position="175"/>
    </location>
</feature>
<feature type="transmembrane region" description="Helical" evidence="7">
    <location>
        <begin position="195"/>
        <end position="216"/>
    </location>
</feature>
<keyword evidence="4 7" id="KW-0812">Transmembrane</keyword>
<evidence type="ECO:0000313" key="9">
    <source>
        <dbReference type="EMBL" id="SPF75922.1"/>
    </source>
</evidence>
<dbReference type="PROSITE" id="PS50928">
    <property type="entry name" value="ABC_TM1"/>
    <property type="match status" value="1"/>
</dbReference>
<dbReference type="GO" id="GO:0055085">
    <property type="term" value="P:transmembrane transport"/>
    <property type="evidence" value="ECO:0007669"/>
    <property type="project" value="InterPro"/>
</dbReference>
<organism evidence="9 10">
    <name type="scientific">Aliiroseovarius pelagivivens</name>
    <dbReference type="NCBI Taxonomy" id="1639690"/>
    <lineage>
        <taxon>Bacteria</taxon>
        <taxon>Pseudomonadati</taxon>
        <taxon>Pseudomonadota</taxon>
        <taxon>Alphaproteobacteria</taxon>
        <taxon>Rhodobacterales</taxon>
        <taxon>Paracoccaceae</taxon>
        <taxon>Aliiroseovarius</taxon>
    </lineage>
</organism>
<gene>
    <name evidence="9" type="primary">dppB_1</name>
    <name evidence="9" type="ORF">ALP8811_00917</name>
</gene>
<dbReference type="CDD" id="cd06261">
    <property type="entry name" value="TM_PBP2"/>
    <property type="match status" value="1"/>
</dbReference>
<dbReference type="PANTHER" id="PTHR43163">
    <property type="entry name" value="DIPEPTIDE TRANSPORT SYSTEM PERMEASE PROTEIN DPPB-RELATED"/>
    <property type="match status" value="1"/>
</dbReference>
<dbReference type="Pfam" id="PF00528">
    <property type="entry name" value="BPD_transp_1"/>
    <property type="match status" value="1"/>
</dbReference>
<feature type="transmembrane region" description="Helical" evidence="7">
    <location>
        <begin position="117"/>
        <end position="140"/>
    </location>
</feature>
<keyword evidence="6 7" id="KW-0472">Membrane</keyword>
<dbReference type="Gene3D" id="1.10.3720.10">
    <property type="entry name" value="MetI-like"/>
    <property type="match status" value="1"/>
</dbReference>
<keyword evidence="10" id="KW-1185">Reference proteome</keyword>
<evidence type="ECO:0000313" key="10">
    <source>
        <dbReference type="Proteomes" id="UP000244911"/>
    </source>
</evidence>
<dbReference type="PANTHER" id="PTHR43163:SF6">
    <property type="entry name" value="DIPEPTIDE TRANSPORT SYSTEM PERMEASE PROTEIN DPPB-RELATED"/>
    <property type="match status" value="1"/>
</dbReference>
<dbReference type="Pfam" id="PF19300">
    <property type="entry name" value="BPD_transp_1_N"/>
    <property type="match status" value="1"/>
</dbReference>
<dbReference type="InterPro" id="IPR000515">
    <property type="entry name" value="MetI-like"/>
</dbReference>
<sequence length="336" mass="37383">MLTYCLRRLAFSVPVLIFISFAIFLLMDMAPNDPTANLPMSIPAETRAQLRESLGIGDPLLTRYLLWCKQFFIHEPLNWLTDLTGLSFGDPDRLRVLSWASRAPVAELIADRLPQTLWVVGLSYILGIAIALPVGIYSAYRQHGWFDHLGGFVSMIGYSVPSFFLGVVMIVIFAVKLNWFPSVYDTTLNVTNWDSLMAQLRQMAMPVTILALYNAAQISRYMRASMLENLHHDYVRTARAKGASEPRVVLAHVARNSLLPVVTVIALGIPQVLAGAIITEQIFKINGIGELLISSIQSGDLPVVQTLTFLFAVLIVLFNLLADIAYGLLDPRISYD</sequence>
<name>A0A2R8AIP7_9RHOB</name>
<keyword evidence="3" id="KW-1003">Cell membrane</keyword>
<evidence type="ECO:0000259" key="8">
    <source>
        <dbReference type="PROSITE" id="PS50928"/>
    </source>
</evidence>
<reference evidence="9 10" key="1">
    <citation type="submission" date="2018-03" db="EMBL/GenBank/DDBJ databases">
        <authorList>
            <person name="Keele B.F."/>
        </authorList>
    </citation>
    <scope>NUCLEOTIDE SEQUENCE [LARGE SCALE GENOMIC DNA]</scope>
    <source>
        <strain evidence="9 10">CECT 8811</strain>
    </source>
</reference>
<evidence type="ECO:0000256" key="2">
    <source>
        <dbReference type="ARBA" id="ARBA00022448"/>
    </source>
</evidence>
<dbReference type="InterPro" id="IPR045621">
    <property type="entry name" value="BPD_transp_1_N"/>
</dbReference>
<evidence type="ECO:0000256" key="1">
    <source>
        <dbReference type="ARBA" id="ARBA00004651"/>
    </source>
</evidence>
<evidence type="ECO:0000256" key="3">
    <source>
        <dbReference type="ARBA" id="ARBA00022475"/>
    </source>
</evidence>
<feature type="transmembrane region" description="Helical" evidence="7">
    <location>
        <begin position="257"/>
        <end position="278"/>
    </location>
</feature>
<evidence type="ECO:0000256" key="5">
    <source>
        <dbReference type="ARBA" id="ARBA00022989"/>
    </source>
</evidence>
<dbReference type="Proteomes" id="UP000244911">
    <property type="component" value="Unassembled WGS sequence"/>
</dbReference>
<feature type="transmembrane region" description="Helical" evidence="7">
    <location>
        <begin position="9"/>
        <end position="27"/>
    </location>
</feature>
<comment type="similarity">
    <text evidence="7">Belongs to the binding-protein-dependent transport system permease family.</text>
</comment>
<dbReference type="SUPFAM" id="SSF161098">
    <property type="entry name" value="MetI-like"/>
    <property type="match status" value="1"/>
</dbReference>
<accession>A0A2R8AIP7</accession>
<dbReference type="GO" id="GO:0005886">
    <property type="term" value="C:plasma membrane"/>
    <property type="evidence" value="ECO:0007669"/>
    <property type="project" value="UniProtKB-SubCell"/>
</dbReference>
<dbReference type="RefSeq" id="WP_108855978.1">
    <property type="nucleotide sequence ID" value="NZ_OMOI01000001.1"/>
</dbReference>
<feature type="domain" description="ABC transmembrane type-1" evidence="8">
    <location>
        <begin position="113"/>
        <end position="322"/>
    </location>
</feature>
<evidence type="ECO:0000256" key="7">
    <source>
        <dbReference type="RuleBase" id="RU363032"/>
    </source>
</evidence>
<feature type="transmembrane region" description="Helical" evidence="7">
    <location>
        <begin position="307"/>
        <end position="329"/>
    </location>
</feature>
<protein>
    <submittedName>
        <fullName evidence="9">Dipeptide transport system permease protein DppB</fullName>
    </submittedName>
</protein>
<keyword evidence="5 7" id="KW-1133">Transmembrane helix</keyword>
<evidence type="ECO:0000256" key="4">
    <source>
        <dbReference type="ARBA" id="ARBA00022692"/>
    </source>
</evidence>
<dbReference type="EMBL" id="OMOI01000001">
    <property type="protein sequence ID" value="SPF75922.1"/>
    <property type="molecule type" value="Genomic_DNA"/>
</dbReference>
<dbReference type="OrthoDB" id="9807402at2"/>
<dbReference type="InterPro" id="IPR035906">
    <property type="entry name" value="MetI-like_sf"/>
</dbReference>
<evidence type="ECO:0000256" key="6">
    <source>
        <dbReference type="ARBA" id="ARBA00023136"/>
    </source>
</evidence>
<proteinExistence type="inferred from homology"/>